<evidence type="ECO:0000313" key="3">
    <source>
        <dbReference type="EMBL" id="CAF5124911.1"/>
    </source>
</evidence>
<reference evidence="1" key="1">
    <citation type="submission" date="2021-02" db="EMBL/GenBank/DDBJ databases">
        <authorList>
            <person name="Nowell W R."/>
        </authorList>
    </citation>
    <scope>NUCLEOTIDE SEQUENCE</scope>
</reference>
<dbReference type="EMBL" id="CAJOBR010067982">
    <property type="protein sequence ID" value="CAF5090637.1"/>
    <property type="molecule type" value="Genomic_DNA"/>
</dbReference>
<comment type="caution">
    <text evidence="1">The sequence shown here is derived from an EMBL/GenBank/DDBJ whole genome shotgun (WGS) entry which is preliminary data.</text>
</comment>
<proteinExistence type="predicted"/>
<dbReference type="EMBL" id="CAJOBR010081751">
    <property type="protein sequence ID" value="CAF5124911.1"/>
    <property type="molecule type" value="Genomic_DNA"/>
</dbReference>
<evidence type="ECO:0000313" key="1">
    <source>
        <dbReference type="EMBL" id="CAF3388446.1"/>
    </source>
</evidence>
<feature type="non-terminal residue" evidence="1">
    <location>
        <position position="17"/>
    </location>
</feature>
<name>A0A817ZDH9_9BILA</name>
<dbReference type="AlphaFoldDB" id="A0A817ZDH9"/>
<organism evidence="1 4">
    <name type="scientific">Rotaria socialis</name>
    <dbReference type="NCBI Taxonomy" id="392032"/>
    <lineage>
        <taxon>Eukaryota</taxon>
        <taxon>Metazoa</taxon>
        <taxon>Spiralia</taxon>
        <taxon>Gnathifera</taxon>
        <taxon>Rotifera</taxon>
        <taxon>Eurotatoria</taxon>
        <taxon>Bdelloidea</taxon>
        <taxon>Philodinida</taxon>
        <taxon>Philodinidae</taxon>
        <taxon>Rotaria</taxon>
    </lineage>
</organism>
<dbReference type="Proteomes" id="UP000663872">
    <property type="component" value="Unassembled WGS sequence"/>
</dbReference>
<dbReference type="EMBL" id="CAJNYT010000990">
    <property type="protein sequence ID" value="CAF3388446.1"/>
    <property type="molecule type" value="Genomic_DNA"/>
</dbReference>
<dbReference type="Proteomes" id="UP000663848">
    <property type="component" value="Unassembled WGS sequence"/>
</dbReference>
<protein>
    <submittedName>
        <fullName evidence="1">Uncharacterized protein</fullName>
    </submittedName>
</protein>
<accession>A0A817ZDH9</accession>
<evidence type="ECO:0000313" key="4">
    <source>
        <dbReference type="Proteomes" id="UP000663872"/>
    </source>
</evidence>
<sequence>MSSNNKPVDPKLQQLFP</sequence>
<gene>
    <name evidence="1" type="ORF">GRG538_LOCUS8879</name>
    <name evidence="2" type="ORF">QYT958_LOCUS44316</name>
    <name evidence="3" type="ORF">QYT958_LOCUS46319</name>
</gene>
<evidence type="ECO:0000313" key="2">
    <source>
        <dbReference type="EMBL" id="CAF5090637.1"/>
    </source>
</evidence>